<evidence type="ECO:0000313" key="2">
    <source>
        <dbReference type="Proteomes" id="UP001500200"/>
    </source>
</evidence>
<gene>
    <name evidence="1" type="ORF">GCM10023346_16220</name>
</gene>
<dbReference type="EMBL" id="BAABKK010000010">
    <property type="protein sequence ID" value="GAA5192933.1"/>
    <property type="molecule type" value="Genomic_DNA"/>
</dbReference>
<evidence type="ECO:0000313" key="1">
    <source>
        <dbReference type="EMBL" id="GAA5192933.1"/>
    </source>
</evidence>
<protein>
    <recommendedName>
        <fullName evidence="3">DUF11 domain-containing protein</fullName>
    </recommendedName>
</protein>
<dbReference type="Proteomes" id="UP001500200">
    <property type="component" value="Unassembled WGS sequence"/>
</dbReference>
<accession>A0ABP9SBA6</accession>
<comment type="caution">
    <text evidence="1">The sequence shown here is derived from an EMBL/GenBank/DDBJ whole genome shotgun (WGS) entry which is preliminary data.</text>
</comment>
<reference evidence="2" key="1">
    <citation type="journal article" date="2019" name="Int. J. Syst. Evol. Microbiol.">
        <title>The Global Catalogue of Microorganisms (GCM) 10K type strain sequencing project: providing services to taxonomists for standard genome sequencing and annotation.</title>
        <authorList>
            <consortium name="The Broad Institute Genomics Platform"/>
            <consortium name="The Broad Institute Genome Sequencing Center for Infectious Disease"/>
            <person name="Wu L."/>
            <person name="Ma J."/>
        </authorList>
    </citation>
    <scope>NUCLEOTIDE SEQUENCE [LARGE SCALE GENOMIC DNA]</scope>
    <source>
        <strain evidence="2">JCM 18514</strain>
    </source>
</reference>
<evidence type="ECO:0008006" key="3">
    <source>
        <dbReference type="Google" id="ProtNLM"/>
    </source>
</evidence>
<sequence length="78" mass="7681">MQCAADAHGTWSFSGTLHNTGTASVKYTIAIAVGTTSSVAGHAMIEKEVAAGASTEVRAAEVAQAAPAGSTCDAVVSK</sequence>
<organism evidence="1 2">
    <name type="scientific">Arthrobacter gyeryongensis</name>
    <dbReference type="NCBI Taxonomy" id="1650592"/>
    <lineage>
        <taxon>Bacteria</taxon>
        <taxon>Bacillati</taxon>
        <taxon>Actinomycetota</taxon>
        <taxon>Actinomycetes</taxon>
        <taxon>Micrococcales</taxon>
        <taxon>Micrococcaceae</taxon>
        <taxon>Arthrobacter</taxon>
    </lineage>
</organism>
<name>A0ABP9SBA6_9MICC</name>
<keyword evidence="2" id="KW-1185">Reference proteome</keyword>
<proteinExistence type="predicted"/>